<organism evidence="2 3">
    <name type="scientific">Pocillopora damicornis</name>
    <name type="common">Cauliflower coral</name>
    <name type="synonym">Millepora damicornis</name>
    <dbReference type="NCBI Taxonomy" id="46731"/>
    <lineage>
        <taxon>Eukaryota</taxon>
        <taxon>Metazoa</taxon>
        <taxon>Cnidaria</taxon>
        <taxon>Anthozoa</taxon>
        <taxon>Hexacorallia</taxon>
        <taxon>Scleractinia</taxon>
        <taxon>Astrocoeniina</taxon>
        <taxon>Pocilloporidae</taxon>
        <taxon>Pocillopora</taxon>
    </lineage>
</organism>
<name>A0A3M6TJ40_POCDA</name>
<dbReference type="Proteomes" id="UP000275408">
    <property type="component" value="Unassembled WGS sequence"/>
</dbReference>
<keyword evidence="3" id="KW-1185">Reference proteome</keyword>
<comment type="caution">
    <text evidence="2">The sequence shown here is derived from an EMBL/GenBank/DDBJ whole genome shotgun (WGS) entry which is preliminary data.</text>
</comment>
<feature type="compositionally biased region" description="Low complexity" evidence="1">
    <location>
        <begin position="83"/>
        <end position="96"/>
    </location>
</feature>
<sequence length="132" mass="15258">MDVNCNDPFLTTLNDSPEQGRVRSVKLSQLFYADAANDVFTRESLKKKRRLEKERGEGEGEGERDNEEPEKIYGKRKKRKIKSTLNSVSKKSQSSKESARKNSRNPNDTGCLWKPWRHMRSRKAPPPRLPAK</sequence>
<dbReference type="EMBL" id="RCHS01003494">
    <property type="protein sequence ID" value="RMX41443.1"/>
    <property type="molecule type" value="Genomic_DNA"/>
</dbReference>
<evidence type="ECO:0000313" key="2">
    <source>
        <dbReference type="EMBL" id="RMX41443.1"/>
    </source>
</evidence>
<evidence type="ECO:0000313" key="3">
    <source>
        <dbReference type="Proteomes" id="UP000275408"/>
    </source>
</evidence>
<feature type="compositionally biased region" description="Basic and acidic residues" evidence="1">
    <location>
        <begin position="51"/>
        <end position="73"/>
    </location>
</feature>
<dbReference type="AlphaFoldDB" id="A0A3M6TJ40"/>
<protein>
    <submittedName>
        <fullName evidence="2">Uncharacterized protein</fullName>
    </submittedName>
</protein>
<dbReference type="OrthoDB" id="10614042at2759"/>
<feature type="region of interest" description="Disordered" evidence="1">
    <location>
        <begin position="42"/>
        <end position="132"/>
    </location>
</feature>
<feature type="compositionally biased region" description="Basic residues" evidence="1">
    <location>
        <begin position="115"/>
        <end position="132"/>
    </location>
</feature>
<evidence type="ECO:0000256" key="1">
    <source>
        <dbReference type="SAM" id="MobiDB-lite"/>
    </source>
</evidence>
<proteinExistence type="predicted"/>
<reference evidence="2 3" key="1">
    <citation type="journal article" date="2018" name="Sci. Rep.">
        <title>Comparative analysis of the Pocillopora damicornis genome highlights role of immune system in coral evolution.</title>
        <authorList>
            <person name="Cunning R."/>
            <person name="Bay R.A."/>
            <person name="Gillette P."/>
            <person name="Baker A.C."/>
            <person name="Traylor-Knowles N."/>
        </authorList>
    </citation>
    <scope>NUCLEOTIDE SEQUENCE [LARGE SCALE GENOMIC DNA]</scope>
    <source>
        <strain evidence="2">RSMAS</strain>
        <tissue evidence="2">Whole animal</tissue>
    </source>
</reference>
<accession>A0A3M6TJ40</accession>
<gene>
    <name evidence="2" type="ORF">pdam_00013490</name>
</gene>